<dbReference type="Proteomes" id="UP000054549">
    <property type="component" value="Unassembled WGS sequence"/>
</dbReference>
<dbReference type="InterPro" id="IPR052922">
    <property type="entry name" value="Cytidylate_Kinase-2"/>
</dbReference>
<dbReference type="PANTHER" id="PTHR37816:SF1">
    <property type="entry name" value="TOXIN"/>
    <property type="match status" value="1"/>
</dbReference>
<accession>A0A0C2T3B8</accession>
<dbReference type="InParanoid" id="A0A0C2T3B8"/>
<evidence type="ECO:0000313" key="2">
    <source>
        <dbReference type="Proteomes" id="UP000054549"/>
    </source>
</evidence>
<dbReference type="InterPro" id="IPR027417">
    <property type="entry name" value="P-loop_NTPase"/>
</dbReference>
<gene>
    <name evidence="1" type="ORF">M378DRAFT_130202</name>
</gene>
<evidence type="ECO:0008006" key="3">
    <source>
        <dbReference type="Google" id="ProtNLM"/>
    </source>
</evidence>
<dbReference type="SUPFAM" id="SSF52540">
    <property type="entry name" value="P-loop containing nucleoside triphosphate hydrolases"/>
    <property type="match status" value="1"/>
</dbReference>
<reference evidence="1 2" key="1">
    <citation type="submission" date="2014-04" db="EMBL/GenBank/DDBJ databases">
        <title>Evolutionary Origins and Diversification of the Mycorrhizal Mutualists.</title>
        <authorList>
            <consortium name="DOE Joint Genome Institute"/>
            <consortium name="Mycorrhizal Genomics Consortium"/>
            <person name="Kohler A."/>
            <person name="Kuo A."/>
            <person name="Nagy L.G."/>
            <person name="Floudas D."/>
            <person name="Copeland A."/>
            <person name="Barry K.W."/>
            <person name="Cichocki N."/>
            <person name="Veneault-Fourrey C."/>
            <person name="LaButti K."/>
            <person name="Lindquist E.A."/>
            <person name="Lipzen A."/>
            <person name="Lundell T."/>
            <person name="Morin E."/>
            <person name="Murat C."/>
            <person name="Riley R."/>
            <person name="Ohm R."/>
            <person name="Sun H."/>
            <person name="Tunlid A."/>
            <person name="Henrissat B."/>
            <person name="Grigoriev I.V."/>
            <person name="Hibbett D.S."/>
            <person name="Martin F."/>
        </authorList>
    </citation>
    <scope>NUCLEOTIDE SEQUENCE [LARGE SCALE GENOMIC DNA]</scope>
    <source>
        <strain evidence="1 2">Koide BX008</strain>
    </source>
</reference>
<keyword evidence="2" id="KW-1185">Reference proteome</keyword>
<evidence type="ECO:0000313" key="1">
    <source>
        <dbReference type="EMBL" id="KIL60989.1"/>
    </source>
</evidence>
<protein>
    <recommendedName>
        <fullName evidence="3">Adenylate kinase</fullName>
    </recommendedName>
</protein>
<proteinExistence type="predicted"/>
<dbReference type="AlphaFoldDB" id="A0A0C2T3B8"/>
<dbReference type="HOGENOM" id="CLU_092618_1_1_1"/>
<organism evidence="1 2">
    <name type="scientific">Amanita muscaria (strain Koide BX008)</name>
    <dbReference type="NCBI Taxonomy" id="946122"/>
    <lineage>
        <taxon>Eukaryota</taxon>
        <taxon>Fungi</taxon>
        <taxon>Dikarya</taxon>
        <taxon>Basidiomycota</taxon>
        <taxon>Agaricomycotina</taxon>
        <taxon>Agaricomycetes</taxon>
        <taxon>Agaricomycetidae</taxon>
        <taxon>Agaricales</taxon>
        <taxon>Pluteineae</taxon>
        <taxon>Amanitaceae</taxon>
        <taxon>Amanita</taxon>
    </lineage>
</organism>
<dbReference type="OrthoDB" id="65590at2759"/>
<name>A0A0C2T3B8_AMAMK</name>
<dbReference type="EMBL" id="KN818290">
    <property type="protein sequence ID" value="KIL60989.1"/>
    <property type="molecule type" value="Genomic_DNA"/>
</dbReference>
<dbReference type="PANTHER" id="PTHR37816">
    <property type="entry name" value="YALI0E33011P"/>
    <property type="match status" value="1"/>
</dbReference>
<sequence length="199" mass="22627">MPRPPLLGDDKGRFRIQIIGNSGAGKSTLSATLSTLLNIPVIPLDEINWRPDWKEAPREEFRAQVREAMDENGARGWIIDGNYFTKLGDEFVTSQATDVVWLDPPLILYFPRLLFRSIGRILGLVKPCSLGCPETIQECFFSKDSILLWCLSHHSIVRERGRRLMRLYGADGGKMRRIGGWGGQLTTWIQDVREMARVK</sequence>
<dbReference type="Gene3D" id="3.40.50.300">
    <property type="entry name" value="P-loop containing nucleotide triphosphate hydrolases"/>
    <property type="match status" value="1"/>
</dbReference>